<accession>A0A9Q8WJ07</accession>
<sequence>MPALVAGKEPSDFNDSTGQCRNSGGLHWQWTNTMRILRVSRLSMADDAQASCDLAVLEDDVAPSRWKPEM</sequence>
<reference evidence="1" key="1">
    <citation type="journal article" date="2021" name="Mol. Plant Microbe Interact.">
        <title>Complete Genome Sequence of the Plant-Pathogenic Fungus Colletotrichum lupini.</title>
        <authorList>
            <person name="Baroncelli R."/>
            <person name="Pensec F."/>
            <person name="Da Lio D."/>
            <person name="Boufleur T."/>
            <person name="Vicente I."/>
            <person name="Sarrocco S."/>
            <person name="Picot A."/>
            <person name="Baraldi E."/>
            <person name="Sukno S."/>
            <person name="Thon M."/>
            <person name="Le Floch G."/>
        </authorList>
    </citation>
    <scope>NUCLEOTIDE SEQUENCE</scope>
    <source>
        <strain evidence="1">IMI 504893</strain>
    </source>
</reference>
<organism evidence="1 2">
    <name type="scientific">Colletotrichum lupini</name>
    <dbReference type="NCBI Taxonomy" id="145971"/>
    <lineage>
        <taxon>Eukaryota</taxon>
        <taxon>Fungi</taxon>
        <taxon>Dikarya</taxon>
        <taxon>Ascomycota</taxon>
        <taxon>Pezizomycotina</taxon>
        <taxon>Sordariomycetes</taxon>
        <taxon>Hypocreomycetidae</taxon>
        <taxon>Glomerellales</taxon>
        <taxon>Glomerellaceae</taxon>
        <taxon>Colletotrichum</taxon>
        <taxon>Colletotrichum acutatum species complex</taxon>
    </lineage>
</organism>
<gene>
    <name evidence="1" type="ORF">CLUP02_09876</name>
</gene>
<evidence type="ECO:0000313" key="1">
    <source>
        <dbReference type="EMBL" id="UQC84380.1"/>
    </source>
</evidence>
<dbReference type="EMBL" id="CP019477">
    <property type="protein sequence ID" value="UQC84380.1"/>
    <property type="molecule type" value="Genomic_DNA"/>
</dbReference>
<dbReference type="GeneID" id="73343864"/>
<proteinExistence type="predicted"/>
<dbReference type="AlphaFoldDB" id="A0A9Q8WJ07"/>
<dbReference type="Proteomes" id="UP000830671">
    <property type="component" value="Chromosome 5"/>
</dbReference>
<evidence type="ECO:0000313" key="2">
    <source>
        <dbReference type="Proteomes" id="UP000830671"/>
    </source>
</evidence>
<name>A0A9Q8WJ07_9PEZI</name>
<keyword evidence="2" id="KW-1185">Reference proteome</keyword>
<dbReference type="KEGG" id="clup:CLUP02_09876"/>
<dbReference type="RefSeq" id="XP_049145998.1">
    <property type="nucleotide sequence ID" value="XM_049288854.1"/>
</dbReference>
<protein>
    <submittedName>
        <fullName evidence="1">Uncharacterized protein</fullName>
    </submittedName>
</protein>